<dbReference type="RefSeq" id="WP_074959528.1">
    <property type="nucleotide sequence ID" value="NZ_FOKQ01000001.1"/>
</dbReference>
<reference evidence="1 2" key="1">
    <citation type="submission" date="2016-10" db="EMBL/GenBank/DDBJ databases">
        <authorList>
            <person name="de Groot N.N."/>
        </authorList>
    </citation>
    <scope>NUCLEOTIDE SEQUENCE [LARGE SCALE GENOMIC DNA]</scope>
    <source>
        <strain evidence="1 2">AR67</strain>
    </source>
</reference>
<evidence type="ECO:0000313" key="1">
    <source>
        <dbReference type="EMBL" id="SFB66538.1"/>
    </source>
</evidence>
<name>A0A1I1D061_RUMAL</name>
<dbReference type="OrthoDB" id="1818036at2"/>
<sequence length="358" mass="41968">MDYDFLSFVDSKAIRRHIRSIGYEFTPAEQAVIITRNRDKTPEEKIVALEYLFKTYADDEFGEEMAGAPWQCTENSFRQKLRTYIDCMKKSLSLRDVSQGYVFIKTINDEDDDLGCPNKYFPTYRDAFEEIKKNKKFYEPDQFCEFIISAVPLVPNGCILGYDHIYDKNLRLISADPVIEDNKLRDELNISGYFVWIPLPFKKGDLVKVTYRDGQKVQTEYGVFTEPDDERLKLFNDNLEQYRHKGSRYSMLYPIESFSEEDAELTGGYLNSGDYQSLDLDYPEIGELDNVTYGTKYLAMALDDDSDYSMKDLLYDYSWGNIKNRDCYVDADKYLRLKITELNELYRTVLNMHEDVSD</sequence>
<gene>
    <name evidence="1" type="ORF">SAMN02910406_00091</name>
</gene>
<accession>A0A1I1D061</accession>
<evidence type="ECO:0000313" key="2">
    <source>
        <dbReference type="Proteomes" id="UP000182192"/>
    </source>
</evidence>
<proteinExistence type="predicted"/>
<protein>
    <submittedName>
        <fullName evidence="1">Uncharacterized protein</fullName>
    </submittedName>
</protein>
<organism evidence="1 2">
    <name type="scientific">Ruminococcus albus</name>
    <dbReference type="NCBI Taxonomy" id="1264"/>
    <lineage>
        <taxon>Bacteria</taxon>
        <taxon>Bacillati</taxon>
        <taxon>Bacillota</taxon>
        <taxon>Clostridia</taxon>
        <taxon>Eubacteriales</taxon>
        <taxon>Oscillospiraceae</taxon>
        <taxon>Ruminococcus</taxon>
    </lineage>
</organism>
<dbReference type="AlphaFoldDB" id="A0A1I1D061"/>
<dbReference type="EMBL" id="FOKQ01000001">
    <property type="protein sequence ID" value="SFB66538.1"/>
    <property type="molecule type" value="Genomic_DNA"/>
</dbReference>
<dbReference type="Proteomes" id="UP000182192">
    <property type="component" value="Unassembled WGS sequence"/>
</dbReference>